<organism evidence="2 3">
    <name type="scientific">Cadophora malorum</name>
    <dbReference type="NCBI Taxonomy" id="108018"/>
    <lineage>
        <taxon>Eukaryota</taxon>
        <taxon>Fungi</taxon>
        <taxon>Dikarya</taxon>
        <taxon>Ascomycota</taxon>
        <taxon>Pezizomycotina</taxon>
        <taxon>Leotiomycetes</taxon>
        <taxon>Helotiales</taxon>
        <taxon>Ploettnerulaceae</taxon>
        <taxon>Cadophora</taxon>
    </lineage>
</organism>
<feature type="domain" description="DUF218" evidence="1">
    <location>
        <begin position="64"/>
        <end position="177"/>
    </location>
</feature>
<dbReference type="Pfam" id="PF02698">
    <property type="entry name" value="DUF218"/>
    <property type="match status" value="1"/>
</dbReference>
<dbReference type="InterPro" id="IPR051599">
    <property type="entry name" value="Cell_Envelope_Assoc"/>
</dbReference>
<dbReference type="InterPro" id="IPR014729">
    <property type="entry name" value="Rossmann-like_a/b/a_fold"/>
</dbReference>
<evidence type="ECO:0000313" key="2">
    <source>
        <dbReference type="EMBL" id="KAG4418324.1"/>
    </source>
</evidence>
<dbReference type="Gene3D" id="3.40.50.620">
    <property type="entry name" value="HUPs"/>
    <property type="match status" value="1"/>
</dbReference>
<dbReference type="InterPro" id="IPR003848">
    <property type="entry name" value="DUF218"/>
</dbReference>
<name>A0A8H7TB47_9HELO</name>
<dbReference type="Proteomes" id="UP000664132">
    <property type="component" value="Unassembled WGS sequence"/>
</dbReference>
<dbReference type="Gene3D" id="1.10.3620.10">
    <property type="entry name" value="YdcF like domain"/>
    <property type="match status" value="1"/>
</dbReference>
<dbReference type="AlphaFoldDB" id="A0A8H7TB47"/>
<evidence type="ECO:0000313" key="3">
    <source>
        <dbReference type="Proteomes" id="UP000664132"/>
    </source>
</evidence>
<dbReference type="PANTHER" id="PTHR30336">
    <property type="entry name" value="INNER MEMBRANE PROTEIN, PROBABLE PERMEASE"/>
    <property type="match status" value="1"/>
</dbReference>
<reference evidence="2" key="1">
    <citation type="submission" date="2021-02" db="EMBL/GenBank/DDBJ databases">
        <title>Genome sequence Cadophora malorum strain M34.</title>
        <authorList>
            <person name="Stefanovic E."/>
            <person name="Vu D."/>
            <person name="Scully C."/>
            <person name="Dijksterhuis J."/>
            <person name="Roader J."/>
            <person name="Houbraken J."/>
        </authorList>
    </citation>
    <scope>NUCLEOTIDE SEQUENCE</scope>
    <source>
        <strain evidence="2">M34</strain>
    </source>
</reference>
<gene>
    <name evidence="2" type="ORF">IFR04_008533</name>
</gene>
<dbReference type="OrthoDB" id="17725at2759"/>
<comment type="caution">
    <text evidence="2">The sequence shown here is derived from an EMBL/GenBank/DDBJ whole genome shotgun (WGS) entry which is preliminary data.</text>
</comment>
<accession>A0A8H7TB47</accession>
<dbReference type="PANTHER" id="PTHR30336:SF20">
    <property type="entry name" value="DUF218 DOMAIN-CONTAINING PROTEIN"/>
    <property type="match status" value="1"/>
</dbReference>
<proteinExistence type="predicted"/>
<dbReference type="EMBL" id="JAFJYH010000131">
    <property type="protein sequence ID" value="KAG4418324.1"/>
    <property type="molecule type" value="Genomic_DNA"/>
</dbReference>
<sequence>MSSETSDVNLLATFLAHPQISSISAAEPVDCIVICASAVLHQATVLFRALESRPDLTRTLVLCGGIGHSTSLIYDAVSKHPVYHELASDIERKPEARVLEAILKRHFNVNKITSQGCRILVEDQSTNCGANASRTKELLVKEGLMVPKTMVVVQDPTMALRTVAAFEKVYENEVSVGRLVVKSAPIFVPSMKDGNGGKAAWDVDDIEANELWDVGRFYDLIVGEIPRLRDDINGYGPKGRGFIVHVDVPAAIEEAWSRLREKTGGSR</sequence>
<dbReference type="GO" id="GO:0005886">
    <property type="term" value="C:plasma membrane"/>
    <property type="evidence" value="ECO:0007669"/>
    <property type="project" value="TreeGrafter"/>
</dbReference>
<keyword evidence="3" id="KW-1185">Reference proteome</keyword>
<evidence type="ECO:0000259" key="1">
    <source>
        <dbReference type="Pfam" id="PF02698"/>
    </source>
</evidence>
<protein>
    <recommendedName>
        <fullName evidence="1">DUF218 domain-containing protein</fullName>
    </recommendedName>
</protein>